<evidence type="ECO:0000313" key="1">
    <source>
        <dbReference type="EMBL" id="SEG62893.1"/>
    </source>
</evidence>
<dbReference type="EMBL" id="FNUT01000011">
    <property type="protein sequence ID" value="SEG62893.1"/>
    <property type="molecule type" value="Genomic_DNA"/>
</dbReference>
<sequence length="313" mass="35936">MIIKDSETLRKLTTSWYASNDFDRIIQHIEIETEELAKVVGDGLMEQALDIAEKPTASASELKLLKMVQLPVALMATFRFYQLNLVSHDQSTRKIKIDDQNEKLPWEWMLDRDDAAHLSSAQRAVDRLIGFLDKSGNDAWEKSTQKIASKKLFINNTATFGEYYPIDNSARFYYLALPLLQEVQTTDLRKALANDYKPLLEAFQKGNLNQYQMELLEITQRAQVLATIALAVRRLNTQVLPAGIVKTMISERHTANASRPADKEELSYFSKRIEMDAFACIDEIKRKRFEQTPEFLEYKMLPKNDPGDKFAST</sequence>
<dbReference type="RefSeq" id="WP_103907338.1">
    <property type="nucleotide sequence ID" value="NZ_CP049246.1"/>
</dbReference>
<evidence type="ECO:0000313" key="2">
    <source>
        <dbReference type="Proteomes" id="UP000236731"/>
    </source>
</evidence>
<keyword evidence="2" id="KW-1185">Reference proteome</keyword>
<accession>A0A1H6BQB9</accession>
<organism evidence="1 2">
    <name type="scientific">Sphingobacterium lactis</name>
    <dbReference type="NCBI Taxonomy" id="797291"/>
    <lineage>
        <taxon>Bacteria</taxon>
        <taxon>Pseudomonadati</taxon>
        <taxon>Bacteroidota</taxon>
        <taxon>Sphingobacteriia</taxon>
        <taxon>Sphingobacteriales</taxon>
        <taxon>Sphingobacteriaceae</taxon>
        <taxon>Sphingobacterium</taxon>
    </lineage>
</organism>
<reference evidence="2" key="1">
    <citation type="submission" date="2016-10" db="EMBL/GenBank/DDBJ databases">
        <authorList>
            <person name="Varghese N."/>
            <person name="Submissions S."/>
        </authorList>
    </citation>
    <scope>NUCLEOTIDE SEQUENCE [LARGE SCALE GENOMIC DNA]</scope>
    <source>
        <strain evidence="2">DSM 22361</strain>
    </source>
</reference>
<dbReference type="Proteomes" id="UP000236731">
    <property type="component" value="Unassembled WGS sequence"/>
</dbReference>
<dbReference type="AlphaFoldDB" id="A0A1H6BQB9"/>
<dbReference type="OrthoDB" id="1273109at2"/>
<proteinExistence type="predicted"/>
<gene>
    <name evidence="1" type="ORF">SAMN05421877_11159</name>
</gene>
<dbReference type="InterPro" id="IPR046558">
    <property type="entry name" value="DUF6712"/>
</dbReference>
<protein>
    <submittedName>
        <fullName evidence="1">Uncharacterized protein</fullName>
    </submittedName>
</protein>
<name>A0A1H6BQB9_9SPHI</name>
<dbReference type="Pfam" id="PF20459">
    <property type="entry name" value="DUF6712"/>
    <property type="match status" value="1"/>
</dbReference>